<evidence type="ECO:0000256" key="5">
    <source>
        <dbReference type="HAMAP-Rule" id="MF_01114"/>
    </source>
</evidence>
<accession>A0ABT9NW44</accession>
<keyword evidence="4 5" id="KW-0963">Cytoplasm</keyword>
<comment type="caution">
    <text evidence="10">The sequence shown here is derived from an EMBL/GenBank/DDBJ whole genome shotgun (WGS) entry which is preliminary data.</text>
</comment>
<feature type="region of interest" description="Disordered" evidence="6">
    <location>
        <begin position="1"/>
        <end position="198"/>
    </location>
</feature>
<dbReference type="PANTHER" id="PTHR33602:SF1">
    <property type="entry name" value="REGULATORY PROTEIN RECX FAMILY PROTEIN"/>
    <property type="match status" value="1"/>
</dbReference>
<proteinExistence type="inferred from homology"/>
<feature type="compositionally biased region" description="Basic and acidic residues" evidence="6">
    <location>
        <begin position="47"/>
        <end position="63"/>
    </location>
</feature>
<sequence length="353" mass="38581">MSLDGTRLNQHDLRDMIAQKEAEWRAGQGAAEDSDDGGNRHGASGRRGAESRGAESRRAESRRATGSGADVLPDTDPGAGNGEVQPQWSTPGWGPATAKSRVGRTAREEVASPGESTPGARKPRGLNRQRREAGDSPWGRSGNSLRRRPRSERRDADDAENPGLETSEGDDESGRAGREAGRERPRPPADPEQEARDILLRQLHAGARTRSQLAKVLAQKEIPDDVASAVLDRFEEVDLVDDAAFSQQYVETRHSGKGLAKRALAYELRQKGVADETVREAVDQLSSDDELATARDLVRKKARSMMKDDPERRLRRLAGMLARKGYSSGIAYQAIREELADLDAEALDHPDLD</sequence>
<evidence type="ECO:0000256" key="1">
    <source>
        <dbReference type="ARBA" id="ARBA00004496"/>
    </source>
</evidence>
<dbReference type="HAMAP" id="MF_01114">
    <property type="entry name" value="RecX"/>
    <property type="match status" value="1"/>
</dbReference>
<evidence type="ECO:0000313" key="11">
    <source>
        <dbReference type="Proteomes" id="UP001235712"/>
    </source>
</evidence>
<feature type="domain" description="RecX first three-helical" evidence="9">
    <location>
        <begin position="195"/>
        <end position="233"/>
    </location>
</feature>
<evidence type="ECO:0000259" key="8">
    <source>
        <dbReference type="Pfam" id="PF21981"/>
    </source>
</evidence>
<dbReference type="InterPro" id="IPR003783">
    <property type="entry name" value="Regulatory_RecX"/>
</dbReference>
<feature type="compositionally biased region" description="Basic and acidic residues" evidence="6">
    <location>
        <begin position="172"/>
        <end position="198"/>
    </location>
</feature>
<dbReference type="Pfam" id="PF21982">
    <property type="entry name" value="RecX_HTH1"/>
    <property type="match status" value="1"/>
</dbReference>
<evidence type="ECO:0000256" key="6">
    <source>
        <dbReference type="SAM" id="MobiDB-lite"/>
    </source>
</evidence>
<organism evidence="10 11">
    <name type="scientific">Kineosporia succinea</name>
    <dbReference type="NCBI Taxonomy" id="84632"/>
    <lineage>
        <taxon>Bacteria</taxon>
        <taxon>Bacillati</taxon>
        <taxon>Actinomycetota</taxon>
        <taxon>Actinomycetes</taxon>
        <taxon>Kineosporiales</taxon>
        <taxon>Kineosporiaceae</taxon>
        <taxon>Kineosporia</taxon>
    </lineage>
</organism>
<dbReference type="Proteomes" id="UP001235712">
    <property type="component" value="Unassembled WGS sequence"/>
</dbReference>
<dbReference type="PANTHER" id="PTHR33602">
    <property type="entry name" value="REGULATORY PROTEIN RECX FAMILY PROTEIN"/>
    <property type="match status" value="1"/>
</dbReference>
<evidence type="ECO:0000259" key="9">
    <source>
        <dbReference type="Pfam" id="PF21982"/>
    </source>
</evidence>
<evidence type="ECO:0000313" key="10">
    <source>
        <dbReference type="EMBL" id="MDP9824637.1"/>
    </source>
</evidence>
<feature type="domain" description="RecX second three-helical" evidence="7">
    <location>
        <begin position="241"/>
        <end position="281"/>
    </location>
</feature>
<keyword evidence="11" id="KW-1185">Reference proteome</keyword>
<dbReference type="InterPro" id="IPR036388">
    <property type="entry name" value="WH-like_DNA-bd_sf"/>
</dbReference>
<comment type="similarity">
    <text evidence="2 5">Belongs to the RecX family.</text>
</comment>
<evidence type="ECO:0000256" key="4">
    <source>
        <dbReference type="ARBA" id="ARBA00022490"/>
    </source>
</evidence>
<reference evidence="10 11" key="1">
    <citation type="submission" date="2023-07" db="EMBL/GenBank/DDBJ databases">
        <title>Sequencing the genomes of 1000 actinobacteria strains.</title>
        <authorList>
            <person name="Klenk H.-P."/>
        </authorList>
    </citation>
    <scope>NUCLEOTIDE SEQUENCE [LARGE SCALE GENOMIC DNA]</scope>
    <source>
        <strain evidence="10 11">DSM 44388</strain>
    </source>
</reference>
<dbReference type="RefSeq" id="WP_307237579.1">
    <property type="nucleotide sequence ID" value="NZ_JAUSQZ010000001.1"/>
</dbReference>
<dbReference type="Pfam" id="PF02631">
    <property type="entry name" value="RecX_HTH2"/>
    <property type="match status" value="1"/>
</dbReference>
<evidence type="ECO:0000256" key="3">
    <source>
        <dbReference type="ARBA" id="ARBA00018111"/>
    </source>
</evidence>
<dbReference type="InterPro" id="IPR053924">
    <property type="entry name" value="RecX_HTH_2nd"/>
</dbReference>
<evidence type="ECO:0000256" key="2">
    <source>
        <dbReference type="ARBA" id="ARBA00009695"/>
    </source>
</evidence>
<name>A0ABT9NW44_9ACTN</name>
<dbReference type="Pfam" id="PF21981">
    <property type="entry name" value="RecX_HTH3"/>
    <property type="match status" value="1"/>
</dbReference>
<feature type="compositionally biased region" description="Basic and acidic residues" evidence="6">
    <location>
        <begin position="9"/>
        <end position="24"/>
    </location>
</feature>
<protein>
    <recommendedName>
        <fullName evidence="3 5">Regulatory protein RecX</fullName>
    </recommendedName>
</protein>
<evidence type="ECO:0000259" key="7">
    <source>
        <dbReference type="Pfam" id="PF02631"/>
    </source>
</evidence>
<gene>
    <name evidence="5" type="primary">recX</name>
    <name evidence="10" type="ORF">J2S57_000386</name>
</gene>
<feature type="domain" description="RecX third three-helical" evidence="8">
    <location>
        <begin position="288"/>
        <end position="335"/>
    </location>
</feature>
<comment type="subcellular location">
    <subcellularLocation>
        <location evidence="1 5">Cytoplasm</location>
    </subcellularLocation>
</comment>
<dbReference type="EMBL" id="JAUSQZ010000001">
    <property type="protein sequence ID" value="MDP9824637.1"/>
    <property type="molecule type" value="Genomic_DNA"/>
</dbReference>
<dbReference type="InterPro" id="IPR053926">
    <property type="entry name" value="RecX_HTH_1st"/>
</dbReference>
<comment type="function">
    <text evidence="5">Modulates RecA activity.</text>
</comment>
<dbReference type="InterPro" id="IPR053925">
    <property type="entry name" value="RecX_HTH_3rd"/>
</dbReference>
<dbReference type="Gene3D" id="1.10.10.10">
    <property type="entry name" value="Winged helix-like DNA-binding domain superfamily/Winged helix DNA-binding domain"/>
    <property type="match status" value="2"/>
</dbReference>